<evidence type="ECO:0008006" key="5">
    <source>
        <dbReference type="Google" id="ProtNLM"/>
    </source>
</evidence>
<protein>
    <recommendedName>
        <fullName evidence="5">Leucine-rich repeat domain-containing protein</fullName>
    </recommendedName>
</protein>
<dbReference type="Proteomes" id="UP000294814">
    <property type="component" value="Unassembled WGS sequence"/>
</dbReference>
<dbReference type="SUPFAM" id="SSF52058">
    <property type="entry name" value="L domain-like"/>
    <property type="match status" value="1"/>
</dbReference>
<dbReference type="RefSeq" id="WP_131914466.1">
    <property type="nucleotide sequence ID" value="NZ_SMLG01000001.1"/>
</dbReference>
<dbReference type="GO" id="GO:0035591">
    <property type="term" value="F:signaling adaptor activity"/>
    <property type="evidence" value="ECO:0007669"/>
    <property type="project" value="TreeGrafter"/>
</dbReference>
<proteinExistence type="predicted"/>
<keyword evidence="2" id="KW-0677">Repeat</keyword>
<keyword evidence="1" id="KW-0433">Leucine-rich repeat</keyword>
<evidence type="ECO:0000256" key="2">
    <source>
        <dbReference type="ARBA" id="ARBA00022737"/>
    </source>
</evidence>
<reference evidence="3 4" key="1">
    <citation type="submission" date="2019-03" db="EMBL/GenBank/DDBJ databases">
        <title>Novel species of Flavobacterium.</title>
        <authorList>
            <person name="Liu Q."/>
            <person name="Xin Y.-H."/>
        </authorList>
    </citation>
    <scope>NUCLEOTIDE SEQUENCE [LARGE SCALE GENOMIC DNA]</scope>
    <source>
        <strain evidence="3 4">LB3P52</strain>
    </source>
</reference>
<evidence type="ECO:0000256" key="1">
    <source>
        <dbReference type="ARBA" id="ARBA00022614"/>
    </source>
</evidence>
<dbReference type="EMBL" id="SMLG01000001">
    <property type="protein sequence ID" value="TDE46514.1"/>
    <property type="molecule type" value="Genomic_DNA"/>
</dbReference>
<evidence type="ECO:0000313" key="3">
    <source>
        <dbReference type="EMBL" id="TDE46514.1"/>
    </source>
</evidence>
<keyword evidence="4" id="KW-1185">Reference proteome</keyword>
<dbReference type="Gene3D" id="3.80.10.10">
    <property type="entry name" value="Ribonuclease Inhibitor"/>
    <property type="match status" value="1"/>
</dbReference>
<dbReference type="InterPro" id="IPR052574">
    <property type="entry name" value="CDIRP"/>
</dbReference>
<comment type="caution">
    <text evidence="3">The sequence shown here is derived from an EMBL/GenBank/DDBJ whole genome shotgun (WGS) entry which is preliminary data.</text>
</comment>
<dbReference type="PANTHER" id="PTHR47566">
    <property type="match status" value="1"/>
</dbReference>
<organism evidence="3 4">
    <name type="scientific">Flavobacterium rhamnosiphilum</name>
    <dbReference type="NCBI Taxonomy" id="2541724"/>
    <lineage>
        <taxon>Bacteria</taxon>
        <taxon>Pseudomonadati</taxon>
        <taxon>Bacteroidota</taxon>
        <taxon>Flavobacteriia</taxon>
        <taxon>Flavobacteriales</taxon>
        <taxon>Flavobacteriaceae</taxon>
        <taxon>Flavobacterium</taxon>
    </lineage>
</organism>
<accession>A0A4V2Z9N5</accession>
<dbReference type="AlphaFoldDB" id="A0A4V2Z9N5"/>
<dbReference type="InterPro" id="IPR032675">
    <property type="entry name" value="LRR_dom_sf"/>
</dbReference>
<dbReference type="PANTHER" id="PTHR47566:SF1">
    <property type="entry name" value="PROTEIN NUD1"/>
    <property type="match status" value="1"/>
</dbReference>
<sequence length="300" mass="33917">MISNQIKKQRILRRFALLSIALIVSHISYSCLKEKNIPRPVSNSLKTFNAPPVYAEISDVNFKAYLKTIVPLAFTPDNKFISNHPSVVSYDKRMTIIKKSITSLSGIEHFTSLKELDCRDNQLTILDISKNLTLTNLNCGYNQLTTLDVSKNVNLTNLECYNNRLTTLDISKNMNLTRLNCGKNQLSTINFGKKNVLRSIYCNDNQFTNLDISINMNLTRLECNNNQLTTLDVSKNRSLTVLYCYSNKLTCLDVSNNNGLVFLSIDEAVKCCHPSIKNFRDKGGDLLDSYLQAITSFTCP</sequence>
<name>A0A4V2Z9N5_9FLAO</name>
<evidence type="ECO:0000313" key="4">
    <source>
        <dbReference type="Proteomes" id="UP000294814"/>
    </source>
</evidence>
<dbReference type="OrthoDB" id="3179827at2"/>
<gene>
    <name evidence="3" type="ORF">E0I26_00050</name>
</gene>
<dbReference type="PROSITE" id="PS51257">
    <property type="entry name" value="PROKAR_LIPOPROTEIN"/>
    <property type="match status" value="1"/>
</dbReference>